<name>A0AB34FKC1_9HYPO</name>
<dbReference type="NCBIfam" id="NF040521">
    <property type="entry name" value="C45_proenzyme"/>
    <property type="match status" value="1"/>
</dbReference>
<keyword evidence="2 7" id="KW-0812">Transmembrane</keyword>
<comment type="similarity">
    <text evidence="5">Belongs to the SAT4 family.</text>
</comment>
<feature type="compositionally biased region" description="Polar residues" evidence="6">
    <location>
        <begin position="701"/>
        <end position="713"/>
    </location>
</feature>
<evidence type="ECO:0000256" key="6">
    <source>
        <dbReference type="SAM" id="MobiDB-lite"/>
    </source>
</evidence>
<dbReference type="EMBL" id="JAQHRD010000006">
    <property type="protein sequence ID" value="KAJ6439291.1"/>
    <property type="molecule type" value="Genomic_DNA"/>
</dbReference>
<feature type="transmembrane region" description="Helical" evidence="7">
    <location>
        <begin position="367"/>
        <end position="388"/>
    </location>
</feature>
<dbReference type="AlphaFoldDB" id="A0AB34FKC1"/>
<comment type="subcellular location">
    <subcellularLocation>
        <location evidence="1">Membrane</location>
        <topology evidence="1">Multi-pass membrane protein</topology>
    </subcellularLocation>
</comment>
<evidence type="ECO:0000313" key="10">
    <source>
        <dbReference type="EMBL" id="KAJ6439291.1"/>
    </source>
</evidence>
<evidence type="ECO:0000259" key="8">
    <source>
        <dbReference type="Pfam" id="PF03417"/>
    </source>
</evidence>
<organism evidence="10 11">
    <name type="scientific">Purpureocillium lavendulum</name>
    <dbReference type="NCBI Taxonomy" id="1247861"/>
    <lineage>
        <taxon>Eukaryota</taxon>
        <taxon>Fungi</taxon>
        <taxon>Dikarya</taxon>
        <taxon>Ascomycota</taxon>
        <taxon>Pezizomycotina</taxon>
        <taxon>Sordariomycetes</taxon>
        <taxon>Hypocreomycetidae</taxon>
        <taxon>Hypocreales</taxon>
        <taxon>Ophiocordycipitaceae</taxon>
        <taxon>Purpureocillium</taxon>
    </lineage>
</organism>
<evidence type="ECO:0000256" key="7">
    <source>
        <dbReference type="SAM" id="Phobius"/>
    </source>
</evidence>
<dbReference type="PANTHER" id="PTHR33048:SF96">
    <property type="entry name" value="INTEGRAL MEMBRANE PROTEIN"/>
    <property type="match status" value="1"/>
</dbReference>
<dbReference type="InterPro" id="IPR047794">
    <property type="entry name" value="C45_proenzyme-like"/>
</dbReference>
<dbReference type="InterPro" id="IPR049326">
    <property type="entry name" value="Rhodopsin_dom_fungi"/>
</dbReference>
<dbReference type="Proteomes" id="UP001163105">
    <property type="component" value="Unassembled WGS sequence"/>
</dbReference>
<feature type="region of interest" description="Disordered" evidence="6">
    <location>
        <begin position="629"/>
        <end position="648"/>
    </location>
</feature>
<evidence type="ECO:0000313" key="11">
    <source>
        <dbReference type="Proteomes" id="UP001163105"/>
    </source>
</evidence>
<reference evidence="10" key="1">
    <citation type="submission" date="2023-01" db="EMBL/GenBank/DDBJ databases">
        <title>The growth and conidiation of Purpureocillium lavendulum are regulated by nitrogen source and histone H3K14 acetylation.</title>
        <authorList>
            <person name="Tang P."/>
            <person name="Han J."/>
            <person name="Zhang C."/>
            <person name="Tang P."/>
            <person name="Qi F."/>
            <person name="Zhang K."/>
            <person name="Liang L."/>
        </authorList>
    </citation>
    <scope>NUCLEOTIDE SEQUENCE</scope>
    <source>
        <strain evidence="10">YMF1.00683</strain>
    </source>
</reference>
<evidence type="ECO:0000256" key="3">
    <source>
        <dbReference type="ARBA" id="ARBA00022989"/>
    </source>
</evidence>
<keyword evidence="4 7" id="KW-0472">Membrane</keyword>
<keyword evidence="3 7" id="KW-1133">Transmembrane helix</keyword>
<evidence type="ECO:0000256" key="5">
    <source>
        <dbReference type="ARBA" id="ARBA00038359"/>
    </source>
</evidence>
<feature type="transmembrane region" description="Helical" evidence="7">
    <location>
        <begin position="525"/>
        <end position="550"/>
    </location>
</feature>
<evidence type="ECO:0000256" key="1">
    <source>
        <dbReference type="ARBA" id="ARBA00004141"/>
    </source>
</evidence>
<feature type="transmembrane region" description="Helical" evidence="7">
    <location>
        <begin position="400"/>
        <end position="419"/>
    </location>
</feature>
<evidence type="ECO:0000256" key="2">
    <source>
        <dbReference type="ARBA" id="ARBA00022692"/>
    </source>
</evidence>
<proteinExistence type="inferred from homology"/>
<evidence type="ECO:0000259" key="9">
    <source>
        <dbReference type="Pfam" id="PF20684"/>
    </source>
</evidence>
<dbReference type="Gene3D" id="3.60.60.10">
    <property type="entry name" value="Penicillin V Acylase, Chain A"/>
    <property type="match status" value="1"/>
</dbReference>
<dbReference type="Gene3D" id="1.10.10.2120">
    <property type="match status" value="1"/>
</dbReference>
<feature type="transmembrane region" description="Helical" evidence="7">
    <location>
        <begin position="483"/>
        <end position="505"/>
    </location>
</feature>
<dbReference type="InterPro" id="IPR052337">
    <property type="entry name" value="SAT4-like"/>
</dbReference>
<dbReference type="Pfam" id="PF20684">
    <property type="entry name" value="Fung_rhodopsin"/>
    <property type="match status" value="1"/>
</dbReference>
<feature type="transmembrane region" description="Helical" evidence="7">
    <location>
        <begin position="449"/>
        <end position="471"/>
    </location>
</feature>
<keyword evidence="11" id="KW-1185">Reference proteome</keyword>
<gene>
    <name evidence="10" type="primary">IAL</name>
    <name evidence="10" type="ORF">O9K51_07176</name>
</gene>
<dbReference type="GO" id="GO:0016020">
    <property type="term" value="C:membrane"/>
    <property type="evidence" value="ECO:0007669"/>
    <property type="project" value="UniProtKB-SubCell"/>
</dbReference>
<evidence type="ECO:0000256" key="4">
    <source>
        <dbReference type="ARBA" id="ARBA00023136"/>
    </source>
</evidence>
<feature type="domain" description="Peptidase C45 hydrolase" evidence="8">
    <location>
        <begin position="94"/>
        <end position="306"/>
    </location>
</feature>
<feature type="compositionally biased region" description="Basic and acidic residues" evidence="6">
    <location>
        <begin position="715"/>
        <end position="740"/>
    </location>
</feature>
<dbReference type="PANTHER" id="PTHR33048">
    <property type="entry name" value="PTH11-LIKE INTEGRAL MEMBRANE PROTEIN (AFU_ORTHOLOGUE AFUA_5G11245)"/>
    <property type="match status" value="1"/>
</dbReference>
<sequence>MYIGLAHGRGAKAEIERGLAFYTNLFWEASKLRWPQVQLLAKEFDDVIRAQWPRYYDEIRDRDVLDILALNVRSEIVFGQFSDGCTSAYCAGKGQTYSYMGQNWDWMEEQKANLVQLTIVQTGLPAIKMITEAGIIGKIGLNSAGVGVCFNAIRARGLDKTRLPVHLGLRVALESTSVEQALSRLRAAGMASSAHFLIGDATTAVGLEFTSSTFACVPVSDAGCIVHANHMLLPHPGIDEPKWLDDSAPRVATMERNIRAAGQLSWEAFRTLFEDETGYPCSINRAAEGKGEFPTLFNICIDLEKRAQTDLSLWLLPSLKNALPRQPSRETISPPDAIRGRAIDPSTSRLQLGEMSTETIDNRGPELLAVNIFFCALAGVIVLLRCYSRAALVKAFGLDDWLMILATFLIVMQAFFIVYCVVSNLGVKHGTGQHQGTLDKQDVKAALKYWWFCYLFFSVTMITSKVSFAWFLLRITTTRMHSWIIYGASLCTILAGTIFFFVTLFQCTPVSFYWDKDLHGKCLDMNVIMALAYLYSVLSIFTDFTSAVVVRCGYLVRFKDPDFLCENASTNTSRSITHTDKWEGATTDIAIWSTVEMGLAISAASLATLRPLVKMAAWKLGLSTKQTTSARTPYGASNTRGLGPSSANGSTRFDNHVYVLSEFTQGTTKAGQYTDWKVGTHATAYADPQKESISDHENHVINGSTNSQENLNDWPSKEATEERKEYAAPKRDILRRMNRH</sequence>
<accession>A0AB34FKC1</accession>
<comment type="caution">
    <text evidence="10">The sequence shown here is derived from an EMBL/GenBank/DDBJ whole genome shotgun (WGS) entry which is preliminary data.</text>
</comment>
<feature type="region of interest" description="Disordered" evidence="6">
    <location>
        <begin position="699"/>
        <end position="740"/>
    </location>
</feature>
<protein>
    <submittedName>
        <fullName evidence="10">Integral membrane protein</fullName>
    </submittedName>
</protein>
<dbReference type="InterPro" id="IPR005079">
    <property type="entry name" value="Peptidase_C45_hydrolase"/>
</dbReference>
<dbReference type="Pfam" id="PF03417">
    <property type="entry name" value="AAT"/>
    <property type="match status" value="1"/>
</dbReference>
<feature type="domain" description="Rhodopsin" evidence="9">
    <location>
        <begin position="384"/>
        <end position="545"/>
    </location>
</feature>